<dbReference type="CDD" id="cd06225">
    <property type="entry name" value="HAMP"/>
    <property type="match status" value="1"/>
</dbReference>
<evidence type="ECO:0000259" key="12">
    <source>
        <dbReference type="PROSITE" id="PS50885"/>
    </source>
</evidence>
<dbReference type="Pfam" id="PF00512">
    <property type="entry name" value="HisKA"/>
    <property type="match status" value="1"/>
</dbReference>
<dbReference type="InterPro" id="IPR003660">
    <property type="entry name" value="HAMP_dom"/>
</dbReference>
<dbReference type="Gene3D" id="1.10.287.130">
    <property type="match status" value="1"/>
</dbReference>
<evidence type="ECO:0000256" key="3">
    <source>
        <dbReference type="ARBA" id="ARBA00012438"/>
    </source>
</evidence>
<dbReference type="Gene3D" id="3.30.565.10">
    <property type="entry name" value="Histidine kinase-like ATPase, C-terminal domain"/>
    <property type="match status" value="1"/>
</dbReference>
<dbReference type="EC" id="2.7.13.3" evidence="3"/>
<evidence type="ECO:0000256" key="1">
    <source>
        <dbReference type="ARBA" id="ARBA00000085"/>
    </source>
</evidence>
<dbReference type="PROSITE" id="PS50885">
    <property type="entry name" value="HAMP"/>
    <property type="match status" value="1"/>
</dbReference>
<evidence type="ECO:0000313" key="14">
    <source>
        <dbReference type="Proteomes" id="UP001500185"/>
    </source>
</evidence>
<dbReference type="PANTHER" id="PTHR45528:SF12">
    <property type="entry name" value="SENSOR HISTIDINE KINASE ARSS"/>
    <property type="match status" value="1"/>
</dbReference>
<evidence type="ECO:0000256" key="6">
    <source>
        <dbReference type="ARBA" id="ARBA00022692"/>
    </source>
</evidence>
<keyword evidence="13" id="KW-0547">Nucleotide-binding</keyword>
<dbReference type="InterPro" id="IPR005467">
    <property type="entry name" value="His_kinase_dom"/>
</dbReference>
<sequence length="457" mass="52391">MNLSIKNRIAFISTLSVAVLSLLVFIAIYQSLKILSYSEIDEKLEFEATKHYNELLFEKDTVYFAYPEELLEREHLEIEVYPIYIELVNTEGKLLVKSDNLKSESIVNQTFKDPEKIFNTSASDKPLRQIQVELIKNDKDYGQLAIAVSIEDTQAVLQNLKQNLIAIYPILLLITFFGSRFISKITIRPLTKVADTVGIISAKNLNLRVKEIKGNDELSVLSRSINKFLDRIHESIEKEKQFTSNASHQLRTPLTAIKGNLEVLIRKKRTPEEYEETIEESIERIDRMNVALDNLLILARFDEDAKHLNKEEFDLIDLINFKIKLYKISIKEKKLKVRVNNQLKSLVIESNLHFFKIILDNLVSNAVKYSLPNQIISIDVFEKNTEILLSISNTGGDLKEEELHSIFEVFYRSKNTTEKGHGIGLALASKAAKLMGYSITVAVDQQTTFTLHIPKQQ</sequence>
<name>A0ABP3VFB3_9FLAO</name>
<keyword evidence="8 10" id="KW-1133">Transmembrane helix</keyword>
<proteinExistence type="predicted"/>
<dbReference type="EMBL" id="BAAAGG010000005">
    <property type="protein sequence ID" value="GAA0756700.1"/>
    <property type="molecule type" value="Genomic_DNA"/>
</dbReference>
<dbReference type="InterPro" id="IPR036097">
    <property type="entry name" value="HisK_dim/P_sf"/>
</dbReference>
<dbReference type="Gene3D" id="6.10.340.10">
    <property type="match status" value="1"/>
</dbReference>
<evidence type="ECO:0000259" key="11">
    <source>
        <dbReference type="PROSITE" id="PS50109"/>
    </source>
</evidence>
<dbReference type="SMART" id="SM00388">
    <property type="entry name" value="HisKA"/>
    <property type="match status" value="1"/>
</dbReference>
<dbReference type="GO" id="GO:0005524">
    <property type="term" value="F:ATP binding"/>
    <property type="evidence" value="ECO:0007669"/>
    <property type="project" value="UniProtKB-KW"/>
</dbReference>
<keyword evidence="6 10" id="KW-0812">Transmembrane</keyword>
<accession>A0ABP3VFB3</accession>
<keyword evidence="7" id="KW-0418">Kinase</keyword>
<dbReference type="InterPro" id="IPR050398">
    <property type="entry name" value="HssS/ArlS-like"/>
</dbReference>
<feature type="transmembrane region" description="Helical" evidence="10">
    <location>
        <begin position="9"/>
        <end position="29"/>
    </location>
</feature>
<gene>
    <name evidence="13" type="ORF">GCM10009433_12280</name>
</gene>
<evidence type="ECO:0000256" key="4">
    <source>
        <dbReference type="ARBA" id="ARBA00022553"/>
    </source>
</evidence>
<dbReference type="SMART" id="SM00387">
    <property type="entry name" value="HATPase_c"/>
    <property type="match status" value="1"/>
</dbReference>
<dbReference type="RefSeq" id="WP_224453770.1">
    <property type="nucleotide sequence ID" value="NZ_BAAAGG010000005.1"/>
</dbReference>
<comment type="subcellular location">
    <subcellularLocation>
        <location evidence="2">Membrane</location>
        <topology evidence="2">Multi-pass membrane protein</topology>
    </subcellularLocation>
</comment>
<keyword evidence="5" id="KW-0808">Transferase</keyword>
<dbReference type="CDD" id="cd00082">
    <property type="entry name" value="HisKA"/>
    <property type="match status" value="1"/>
</dbReference>
<evidence type="ECO:0000256" key="10">
    <source>
        <dbReference type="SAM" id="Phobius"/>
    </source>
</evidence>
<dbReference type="SUPFAM" id="SSF55874">
    <property type="entry name" value="ATPase domain of HSP90 chaperone/DNA topoisomerase II/histidine kinase"/>
    <property type="match status" value="1"/>
</dbReference>
<keyword evidence="14" id="KW-1185">Reference proteome</keyword>
<dbReference type="Pfam" id="PF00672">
    <property type="entry name" value="HAMP"/>
    <property type="match status" value="1"/>
</dbReference>
<protein>
    <recommendedName>
        <fullName evidence="3">histidine kinase</fullName>
        <ecNumber evidence="3">2.7.13.3</ecNumber>
    </recommendedName>
</protein>
<evidence type="ECO:0000256" key="7">
    <source>
        <dbReference type="ARBA" id="ARBA00022777"/>
    </source>
</evidence>
<dbReference type="SUPFAM" id="SSF158472">
    <property type="entry name" value="HAMP domain-like"/>
    <property type="match status" value="1"/>
</dbReference>
<dbReference type="SMART" id="SM00304">
    <property type="entry name" value="HAMP"/>
    <property type="match status" value="1"/>
</dbReference>
<dbReference type="CDD" id="cd00075">
    <property type="entry name" value="HATPase"/>
    <property type="match status" value="1"/>
</dbReference>
<keyword evidence="13" id="KW-0067">ATP-binding</keyword>
<evidence type="ECO:0000256" key="8">
    <source>
        <dbReference type="ARBA" id="ARBA00022989"/>
    </source>
</evidence>
<feature type="domain" description="Histidine kinase" evidence="11">
    <location>
        <begin position="245"/>
        <end position="457"/>
    </location>
</feature>
<evidence type="ECO:0000256" key="5">
    <source>
        <dbReference type="ARBA" id="ARBA00022679"/>
    </source>
</evidence>
<comment type="catalytic activity">
    <reaction evidence="1">
        <text>ATP + protein L-histidine = ADP + protein N-phospho-L-histidine.</text>
        <dbReference type="EC" id="2.7.13.3"/>
    </reaction>
</comment>
<dbReference type="PROSITE" id="PS50109">
    <property type="entry name" value="HIS_KIN"/>
    <property type="match status" value="1"/>
</dbReference>
<dbReference type="InterPro" id="IPR036890">
    <property type="entry name" value="HATPase_C_sf"/>
</dbReference>
<keyword evidence="4" id="KW-0597">Phosphoprotein</keyword>
<dbReference type="InterPro" id="IPR003594">
    <property type="entry name" value="HATPase_dom"/>
</dbReference>
<keyword evidence="9 10" id="KW-0472">Membrane</keyword>
<dbReference type="InterPro" id="IPR003661">
    <property type="entry name" value="HisK_dim/P_dom"/>
</dbReference>
<feature type="domain" description="HAMP" evidence="12">
    <location>
        <begin position="184"/>
        <end position="237"/>
    </location>
</feature>
<evidence type="ECO:0000313" key="13">
    <source>
        <dbReference type="EMBL" id="GAA0756700.1"/>
    </source>
</evidence>
<evidence type="ECO:0000256" key="9">
    <source>
        <dbReference type="ARBA" id="ARBA00023136"/>
    </source>
</evidence>
<evidence type="ECO:0000256" key="2">
    <source>
        <dbReference type="ARBA" id="ARBA00004141"/>
    </source>
</evidence>
<dbReference type="SUPFAM" id="SSF47384">
    <property type="entry name" value="Homodimeric domain of signal transducing histidine kinase"/>
    <property type="match status" value="1"/>
</dbReference>
<dbReference type="Pfam" id="PF02518">
    <property type="entry name" value="HATPase_c"/>
    <property type="match status" value="1"/>
</dbReference>
<dbReference type="Proteomes" id="UP001500185">
    <property type="component" value="Unassembled WGS sequence"/>
</dbReference>
<comment type="caution">
    <text evidence="13">The sequence shown here is derived from an EMBL/GenBank/DDBJ whole genome shotgun (WGS) entry which is preliminary data.</text>
</comment>
<reference evidence="14" key="1">
    <citation type="journal article" date="2019" name="Int. J. Syst. Evol. Microbiol.">
        <title>The Global Catalogue of Microorganisms (GCM) 10K type strain sequencing project: providing services to taxonomists for standard genome sequencing and annotation.</title>
        <authorList>
            <consortium name="The Broad Institute Genomics Platform"/>
            <consortium name="The Broad Institute Genome Sequencing Center for Infectious Disease"/>
            <person name="Wu L."/>
            <person name="Ma J."/>
        </authorList>
    </citation>
    <scope>NUCLEOTIDE SEQUENCE [LARGE SCALE GENOMIC DNA]</scope>
    <source>
        <strain evidence="14">JCM 16231</strain>
    </source>
</reference>
<organism evidence="13 14">
    <name type="scientific">Psychroflexus lacisalsi</name>
    <dbReference type="NCBI Taxonomy" id="503928"/>
    <lineage>
        <taxon>Bacteria</taxon>
        <taxon>Pseudomonadati</taxon>
        <taxon>Bacteroidota</taxon>
        <taxon>Flavobacteriia</taxon>
        <taxon>Flavobacteriales</taxon>
        <taxon>Flavobacteriaceae</taxon>
        <taxon>Psychroflexus</taxon>
    </lineage>
</organism>
<dbReference type="PANTHER" id="PTHR45528">
    <property type="entry name" value="SENSOR HISTIDINE KINASE CPXA"/>
    <property type="match status" value="1"/>
</dbReference>